<dbReference type="InterPro" id="IPR029058">
    <property type="entry name" value="AB_hydrolase_fold"/>
</dbReference>
<evidence type="ECO:0000313" key="3">
    <source>
        <dbReference type="EMBL" id="KAH6597207.1"/>
    </source>
</evidence>
<name>A0ABQ8FHW7_9FUNG</name>
<proteinExistence type="predicted"/>
<dbReference type="Gene3D" id="3.40.50.1820">
    <property type="entry name" value="alpha/beta hydrolase"/>
    <property type="match status" value="1"/>
</dbReference>
<feature type="domain" description="Carboxylesterase type B" evidence="2">
    <location>
        <begin position="36"/>
        <end position="552"/>
    </location>
</feature>
<feature type="signal peptide" evidence="1">
    <location>
        <begin position="1"/>
        <end position="21"/>
    </location>
</feature>
<reference evidence="3 4" key="1">
    <citation type="submission" date="2021-02" db="EMBL/GenBank/DDBJ databases">
        <title>Variation within the Batrachochytrium salamandrivorans European outbreak.</title>
        <authorList>
            <person name="Kelly M."/>
            <person name="Pasmans F."/>
            <person name="Shea T.P."/>
            <person name="Munoz J.F."/>
            <person name="Carranza S."/>
            <person name="Cuomo C.A."/>
            <person name="Martel A."/>
        </authorList>
    </citation>
    <scope>NUCLEOTIDE SEQUENCE [LARGE SCALE GENOMIC DNA]</scope>
    <source>
        <strain evidence="3 4">AMFP18/2</strain>
    </source>
</reference>
<organism evidence="3 4">
    <name type="scientific">Batrachochytrium salamandrivorans</name>
    <dbReference type="NCBI Taxonomy" id="1357716"/>
    <lineage>
        <taxon>Eukaryota</taxon>
        <taxon>Fungi</taxon>
        <taxon>Fungi incertae sedis</taxon>
        <taxon>Chytridiomycota</taxon>
        <taxon>Chytridiomycota incertae sedis</taxon>
        <taxon>Chytridiomycetes</taxon>
        <taxon>Rhizophydiales</taxon>
        <taxon>Rhizophydiales incertae sedis</taxon>
        <taxon>Batrachochytrium</taxon>
    </lineage>
</organism>
<evidence type="ECO:0000259" key="2">
    <source>
        <dbReference type="Pfam" id="PF00135"/>
    </source>
</evidence>
<evidence type="ECO:0000313" key="4">
    <source>
        <dbReference type="Proteomes" id="UP001648503"/>
    </source>
</evidence>
<keyword evidence="4" id="KW-1185">Reference proteome</keyword>
<sequence length="564" mass="61521">MSLFLFLGLIVSSALQTTVMAMSVPVYNRVMLGLHPVATLDYGSFKGAYAADGRSVSFLGIPFAAPPVGDLRFRPPQPPLVMSAETPFDATVPGNSCMQNPKHTGFTSDSLKMSEDCLNLNIYLPIKRPGVALTKLPVLVFIYGGSFNNGHNNQPFFNGSMFLQAVANDRQAIIVVPNYRVNAFGFLASKDLANEGSLNAGLLDQIAAFKWVRKYITSFGGNPRQVTAWGHSAGGMSIALHLAGNGGSATPDNNLFNRVIIQSSGLTPLLNTFYLGQSEFDKVVAAVGCDTSSTQPPLDCLRTIDAETLFAQSSTLNLVYRPSVDGKYILEQPSKAIAAGRVRRVPAILLGVTDEGTRFPVSMGVNSIDSAAYYRRASSHFLDATEFQTLDTLYPSDASTPPAYIAGVPYGDGLFNCPARQLSQYLVRPGSAVPIYKGRFDIHPTLLPSYEEIYRNVGVFHGSELSFVWNYRPLLDATNHETDISRVLIAAFTDFASGLVPRIHQDPFASDQRSPKWPQYTMKNQNQLVYRTTAPITKEVPTADFITKCDFWDSAFTRASSLLP</sequence>
<dbReference type="InterPro" id="IPR002018">
    <property type="entry name" value="CarbesteraseB"/>
</dbReference>
<accession>A0ABQ8FHW7</accession>
<feature type="chain" id="PRO_5045671085" description="Carboxylesterase type B domain-containing protein" evidence="1">
    <location>
        <begin position="22"/>
        <end position="564"/>
    </location>
</feature>
<dbReference type="EMBL" id="JAFCIX010000152">
    <property type="protein sequence ID" value="KAH6597207.1"/>
    <property type="molecule type" value="Genomic_DNA"/>
</dbReference>
<dbReference type="Pfam" id="PF00135">
    <property type="entry name" value="COesterase"/>
    <property type="match status" value="1"/>
</dbReference>
<gene>
    <name evidence="3" type="ORF">BASA50_004559</name>
</gene>
<protein>
    <recommendedName>
        <fullName evidence="2">Carboxylesterase type B domain-containing protein</fullName>
    </recommendedName>
</protein>
<keyword evidence="1" id="KW-0732">Signal</keyword>
<dbReference type="InterPro" id="IPR050309">
    <property type="entry name" value="Type-B_Carboxylest/Lipase"/>
</dbReference>
<dbReference type="Proteomes" id="UP001648503">
    <property type="component" value="Unassembled WGS sequence"/>
</dbReference>
<evidence type="ECO:0000256" key="1">
    <source>
        <dbReference type="SAM" id="SignalP"/>
    </source>
</evidence>
<dbReference type="SUPFAM" id="SSF53474">
    <property type="entry name" value="alpha/beta-Hydrolases"/>
    <property type="match status" value="1"/>
</dbReference>
<comment type="caution">
    <text evidence="3">The sequence shown here is derived from an EMBL/GenBank/DDBJ whole genome shotgun (WGS) entry which is preliminary data.</text>
</comment>
<dbReference type="PANTHER" id="PTHR11559">
    <property type="entry name" value="CARBOXYLESTERASE"/>
    <property type="match status" value="1"/>
</dbReference>